<dbReference type="SUPFAM" id="SSF55008">
    <property type="entry name" value="HMA, heavy metal-associated domain"/>
    <property type="match status" value="2"/>
</dbReference>
<dbReference type="InterPro" id="IPR006121">
    <property type="entry name" value="HMA_dom"/>
</dbReference>
<dbReference type="InterPro" id="IPR044594">
    <property type="entry name" value="HIPP01/3/5/6"/>
</dbReference>
<dbReference type="Pfam" id="PF00403">
    <property type="entry name" value="HMA"/>
    <property type="match status" value="2"/>
</dbReference>
<dbReference type="Gene3D" id="3.30.70.100">
    <property type="match status" value="2"/>
</dbReference>
<evidence type="ECO:0000259" key="2">
    <source>
        <dbReference type="PROSITE" id="PS50846"/>
    </source>
</evidence>
<proteinExistence type="predicted"/>
<dbReference type="EMBL" id="OZ075123">
    <property type="protein sequence ID" value="CAL4916916.1"/>
    <property type="molecule type" value="Genomic_DNA"/>
</dbReference>
<feature type="domain" description="HMA" evidence="2">
    <location>
        <begin position="1"/>
        <end position="68"/>
    </location>
</feature>
<gene>
    <name evidence="3" type="ORF">URODEC1_LOCUS18266</name>
</gene>
<feature type="region of interest" description="Disordered" evidence="1">
    <location>
        <begin position="67"/>
        <end position="89"/>
    </location>
</feature>
<dbReference type="InterPro" id="IPR036163">
    <property type="entry name" value="HMA_dom_sf"/>
</dbReference>
<feature type="region of interest" description="Disordered" evidence="1">
    <location>
        <begin position="314"/>
        <end position="337"/>
    </location>
</feature>
<feature type="compositionally biased region" description="Low complexity" evidence="1">
    <location>
        <begin position="202"/>
        <end position="217"/>
    </location>
</feature>
<organism evidence="3 4">
    <name type="scientific">Urochloa decumbens</name>
    <dbReference type="NCBI Taxonomy" id="240449"/>
    <lineage>
        <taxon>Eukaryota</taxon>
        <taxon>Viridiplantae</taxon>
        <taxon>Streptophyta</taxon>
        <taxon>Embryophyta</taxon>
        <taxon>Tracheophyta</taxon>
        <taxon>Spermatophyta</taxon>
        <taxon>Magnoliopsida</taxon>
        <taxon>Liliopsida</taxon>
        <taxon>Poales</taxon>
        <taxon>Poaceae</taxon>
        <taxon>PACMAD clade</taxon>
        <taxon>Panicoideae</taxon>
        <taxon>Panicodae</taxon>
        <taxon>Paniceae</taxon>
        <taxon>Melinidinae</taxon>
        <taxon>Urochloa</taxon>
    </lineage>
</organism>
<feature type="compositionally biased region" description="Pro residues" evidence="1">
    <location>
        <begin position="320"/>
        <end position="331"/>
    </location>
</feature>
<feature type="compositionally biased region" description="Pro residues" evidence="1">
    <location>
        <begin position="257"/>
        <end position="288"/>
    </location>
</feature>
<dbReference type="Proteomes" id="UP001497457">
    <property type="component" value="Chromosome 13rd"/>
</dbReference>
<reference evidence="3 4" key="2">
    <citation type="submission" date="2024-10" db="EMBL/GenBank/DDBJ databases">
        <authorList>
            <person name="Ryan C."/>
        </authorList>
    </citation>
    <scope>NUCLEOTIDE SEQUENCE [LARGE SCALE GENOMIC DNA]</scope>
</reference>
<protein>
    <recommendedName>
        <fullName evidence="2">HMA domain-containing protein</fullName>
    </recommendedName>
</protein>
<dbReference type="CDD" id="cd00371">
    <property type="entry name" value="HMA"/>
    <property type="match status" value="2"/>
</dbReference>
<accession>A0ABC8WZ83</accession>
<dbReference type="AlphaFoldDB" id="A0ABC8WZ83"/>
<dbReference type="PANTHER" id="PTHR46413:SF6">
    <property type="entry name" value="HMA DOMAIN-CONTAINING PROTEIN"/>
    <property type="match status" value="1"/>
</dbReference>
<feature type="region of interest" description="Disordered" evidence="1">
    <location>
        <begin position="202"/>
        <end position="294"/>
    </location>
</feature>
<feature type="region of interest" description="Disordered" evidence="1">
    <location>
        <begin position="154"/>
        <end position="176"/>
    </location>
</feature>
<keyword evidence="4" id="KW-1185">Reference proteome</keyword>
<dbReference type="PANTHER" id="PTHR46413">
    <property type="entry name" value="HEAVY METAL-ASSOCIATED ISOPRENYLATED PLANT PROTEIN 6"/>
    <property type="match status" value="1"/>
</dbReference>
<feature type="domain" description="HMA" evidence="2">
    <location>
        <begin position="89"/>
        <end position="155"/>
    </location>
</feature>
<dbReference type="PROSITE" id="PS50846">
    <property type="entry name" value="HMA_2"/>
    <property type="match status" value="2"/>
</dbReference>
<sequence length="350" mass="36282">MAPVVLAMDVHCDSCAKKIRKAIMKVPGAESVTASYETGLVMVQGTADAAVLMARLQAKTKKPIKIVSDGTDENGEAAASAGASGSPPPPTILLEMELHCGSCAERVERRVMEIPGVDSVTTDVPGRRVTVTGTADASAVATSLEVRMRTPVRVLSDPRTPDDAVPGYDHEQRKAAAAGAAAQQMWEMYGAAAAHAAPQEAATDAASSFSSLSLPSSSAPPPRPPAGRRRRGRACCQRAPSPPPPPVQRAGGSSSVTPPPPPPPSSYGAPPPPPGYGHYYPAPPPPPGVYGGQNWAAPAPPSGCFFMQQGEDVFGQQWPGYPPPAPEPPEGYYPYGGQQYCDNPGSCSIQ</sequence>
<evidence type="ECO:0000256" key="1">
    <source>
        <dbReference type="SAM" id="MobiDB-lite"/>
    </source>
</evidence>
<evidence type="ECO:0000313" key="3">
    <source>
        <dbReference type="EMBL" id="CAL4916916.1"/>
    </source>
</evidence>
<evidence type="ECO:0000313" key="4">
    <source>
        <dbReference type="Proteomes" id="UP001497457"/>
    </source>
</evidence>
<name>A0ABC8WZ83_9POAL</name>
<reference evidence="4" key="1">
    <citation type="submission" date="2024-06" db="EMBL/GenBank/DDBJ databases">
        <authorList>
            <person name="Ryan C."/>
        </authorList>
    </citation>
    <scope>NUCLEOTIDE SEQUENCE [LARGE SCALE GENOMIC DNA]</scope>
</reference>